<keyword evidence="3" id="KW-1185">Reference proteome</keyword>
<reference evidence="2" key="1">
    <citation type="submission" date="2021-02" db="EMBL/GenBank/DDBJ databases">
        <authorList>
            <person name="Dougan E. K."/>
            <person name="Rhodes N."/>
            <person name="Thang M."/>
            <person name="Chan C."/>
        </authorList>
    </citation>
    <scope>NUCLEOTIDE SEQUENCE</scope>
</reference>
<proteinExistence type="predicted"/>
<evidence type="ECO:0000313" key="2">
    <source>
        <dbReference type="EMBL" id="CAE7379395.1"/>
    </source>
</evidence>
<name>A0A812PW48_9DINO</name>
<dbReference type="AlphaFoldDB" id="A0A812PW48"/>
<dbReference type="PROSITE" id="PS50096">
    <property type="entry name" value="IQ"/>
    <property type="match status" value="1"/>
</dbReference>
<feature type="compositionally biased region" description="Basic and acidic residues" evidence="1">
    <location>
        <begin position="201"/>
        <end position="210"/>
    </location>
</feature>
<protein>
    <submittedName>
        <fullName evidence="2">Uncharacterized protein</fullName>
    </submittedName>
</protein>
<accession>A0A812PW48</accession>
<dbReference type="Proteomes" id="UP000604046">
    <property type="component" value="Unassembled WGS sequence"/>
</dbReference>
<comment type="caution">
    <text evidence="2">The sequence shown here is derived from an EMBL/GenBank/DDBJ whole genome shotgun (WGS) entry which is preliminary data.</text>
</comment>
<organism evidence="2 3">
    <name type="scientific">Symbiodinium natans</name>
    <dbReference type="NCBI Taxonomy" id="878477"/>
    <lineage>
        <taxon>Eukaryota</taxon>
        <taxon>Sar</taxon>
        <taxon>Alveolata</taxon>
        <taxon>Dinophyceae</taxon>
        <taxon>Suessiales</taxon>
        <taxon>Symbiodiniaceae</taxon>
        <taxon>Symbiodinium</taxon>
    </lineage>
</organism>
<feature type="region of interest" description="Disordered" evidence="1">
    <location>
        <begin position="201"/>
        <end position="221"/>
    </location>
</feature>
<sequence length="448" mass="48101">MEILLRQSSSLFLQSHYLLHSTNNACASAQHEAVQQAHANTKGLLTALELALRLSADETPLTPTVPTHAWLPEAVVFLVVATLLVGIRVAVMAHYAGEKKPPGTTYGLTESIVDVEMGITAGWDAGVGLLPQSTVVLSPSTTYGSTESAVDAEMGFTSGWDTGVDLPPQSTVVLRPDNTVVRLQAWARGCLTRTALRKDEGFHSESKSDEIQTESEPDSDEVQALLAQAPCLTDSEILEVVRSLPLALQDVTMPRCVSAMPAPMSAGLQLMCDRLSGGRGDDGGQIEDEELWESLTPGSSLVTATKTVGSMMFRSAIGGQVALIDGITAIDSLKAAPMLLTYLERWTEARILICESARSAETWWVKQGFQYAFKARTGSLCSRADVLARLSGPLGDAQGSGPDGHRIAKFIHAQAKHSGHYFSLLYRWVEPTCLDADSAAFNYSHTDA</sequence>
<evidence type="ECO:0000313" key="3">
    <source>
        <dbReference type="Proteomes" id="UP000604046"/>
    </source>
</evidence>
<dbReference type="EMBL" id="CAJNDS010002219">
    <property type="protein sequence ID" value="CAE7379395.1"/>
    <property type="molecule type" value="Genomic_DNA"/>
</dbReference>
<gene>
    <name evidence="2" type="ORF">SNAT2548_LOCUS20715</name>
</gene>
<feature type="compositionally biased region" description="Acidic residues" evidence="1">
    <location>
        <begin position="211"/>
        <end position="221"/>
    </location>
</feature>
<evidence type="ECO:0000256" key="1">
    <source>
        <dbReference type="SAM" id="MobiDB-lite"/>
    </source>
</evidence>